<dbReference type="PANTHER" id="PTHR21301:SF10">
    <property type="entry name" value="REVERSE TRANSCRIPTASE DOMAIN-CONTAINING PROTEIN"/>
    <property type="match status" value="1"/>
</dbReference>
<dbReference type="PANTHER" id="PTHR21301">
    <property type="entry name" value="REVERSE TRANSCRIPTASE"/>
    <property type="match status" value="1"/>
</dbReference>
<dbReference type="CDD" id="cd00304">
    <property type="entry name" value="RT_like"/>
    <property type="match status" value="1"/>
</dbReference>
<dbReference type="AlphaFoldDB" id="A0A016THP5"/>
<dbReference type="Pfam" id="PF00078">
    <property type="entry name" value="RVT_1"/>
    <property type="match status" value="1"/>
</dbReference>
<sequence length="302" mass="34550">MLNMHGAHMETYGLSKARLLTLIKECLNCNIFKWSGTYFAQVRGLAMGQRLAPVLAVCFMSRIEAPVLARLPVLYCRYIDDCCVITSTQSEMDECFRILNQQSQYIRLTREKPHNGWLPFLNTQINLSMGNVRVKWYRKESCKNILIHARSAHPMAMKRAVIRNMFKSANKLCTGDHERQESRSLASEISVANGYTVPPLRSRSHVESGDISRQNKLPLCLTFISDSISFAVRRCIVRAQLQNDVTLVNIPNNNIKSQLVRNRLYDRHCICEGCVVCPHGRTGDCSNTTREAQKRITSRRRL</sequence>
<dbReference type="OrthoDB" id="5831138at2759"/>
<comment type="caution">
    <text evidence="3">The sequence shown here is derived from an EMBL/GenBank/DDBJ whole genome shotgun (WGS) entry which is preliminary data.</text>
</comment>
<accession>A0A016THP5</accession>
<reference evidence="4" key="1">
    <citation type="journal article" date="2015" name="Nat. Genet.">
        <title>The genome and transcriptome of the zoonotic hookworm Ancylostoma ceylanicum identify infection-specific gene families.</title>
        <authorList>
            <person name="Schwarz E.M."/>
            <person name="Hu Y."/>
            <person name="Antoshechkin I."/>
            <person name="Miller M.M."/>
            <person name="Sternberg P.W."/>
            <person name="Aroian R.V."/>
        </authorList>
    </citation>
    <scope>NUCLEOTIDE SEQUENCE</scope>
    <source>
        <strain evidence="4">HY135</strain>
    </source>
</reference>
<evidence type="ECO:0000259" key="2">
    <source>
        <dbReference type="Pfam" id="PF26215"/>
    </source>
</evidence>
<name>A0A016THP5_9BILA</name>
<keyword evidence="4" id="KW-1185">Reference proteome</keyword>
<dbReference type="STRING" id="53326.A0A016THP5"/>
<dbReference type="Proteomes" id="UP000024635">
    <property type="component" value="Unassembled WGS sequence"/>
</dbReference>
<gene>
    <name evidence="3" type="primary">Acey_s0102.g3485</name>
    <name evidence="3" type="ORF">Y032_0102g3485</name>
</gene>
<dbReference type="InterPro" id="IPR000477">
    <property type="entry name" value="RT_dom"/>
</dbReference>
<protein>
    <submittedName>
        <fullName evidence="3">Uncharacterized protein</fullName>
    </submittedName>
</protein>
<dbReference type="InterPro" id="IPR058912">
    <property type="entry name" value="HTH_animal"/>
</dbReference>
<evidence type="ECO:0000313" key="4">
    <source>
        <dbReference type="Proteomes" id="UP000024635"/>
    </source>
</evidence>
<evidence type="ECO:0000313" key="3">
    <source>
        <dbReference type="EMBL" id="EYC02103.1"/>
    </source>
</evidence>
<proteinExistence type="predicted"/>
<evidence type="ECO:0000259" key="1">
    <source>
        <dbReference type="Pfam" id="PF00078"/>
    </source>
</evidence>
<feature type="domain" description="Reverse transcriptase" evidence="1">
    <location>
        <begin position="17"/>
        <end position="107"/>
    </location>
</feature>
<dbReference type="Pfam" id="PF26215">
    <property type="entry name" value="HTH_animal"/>
    <property type="match status" value="1"/>
</dbReference>
<organism evidence="3 4">
    <name type="scientific">Ancylostoma ceylanicum</name>
    <dbReference type="NCBI Taxonomy" id="53326"/>
    <lineage>
        <taxon>Eukaryota</taxon>
        <taxon>Metazoa</taxon>
        <taxon>Ecdysozoa</taxon>
        <taxon>Nematoda</taxon>
        <taxon>Chromadorea</taxon>
        <taxon>Rhabditida</taxon>
        <taxon>Rhabditina</taxon>
        <taxon>Rhabditomorpha</taxon>
        <taxon>Strongyloidea</taxon>
        <taxon>Ancylostomatidae</taxon>
        <taxon>Ancylostomatinae</taxon>
        <taxon>Ancylostoma</taxon>
    </lineage>
</organism>
<feature type="domain" description="Helix-turn-helix" evidence="2">
    <location>
        <begin position="145"/>
        <end position="196"/>
    </location>
</feature>
<dbReference type="EMBL" id="JARK01001438">
    <property type="protein sequence ID" value="EYC02103.1"/>
    <property type="molecule type" value="Genomic_DNA"/>
</dbReference>